<dbReference type="GO" id="GO:0003677">
    <property type="term" value="F:DNA binding"/>
    <property type="evidence" value="ECO:0007669"/>
    <property type="project" value="InterPro"/>
</dbReference>
<dbReference type="GO" id="GO:0003700">
    <property type="term" value="F:DNA-binding transcription factor activity"/>
    <property type="evidence" value="ECO:0007669"/>
    <property type="project" value="InterPro"/>
</dbReference>
<reference evidence="2" key="1">
    <citation type="journal article" date="2021" name="PeerJ">
        <title>Extensive microbial diversity within the chicken gut microbiome revealed by metagenomics and culture.</title>
        <authorList>
            <person name="Gilroy R."/>
            <person name="Ravi A."/>
            <person name="Getino M."/>
            <person name="Pursley I."/>
            <person name="Horton D.L."/>
            <person name="Alikhan N.F."/>
            <person name="Baker D."/>
            <person name="Gharbi K."/>
            <person name="Hall N."/>
            <person name="Watson M."/>
            <person name="Adriaenssens E.M."/>
            <person name="Foster-Nyarko E."/>
            <person name="Jarju S."/>
            <person name="Secka A."/>
            <person name="Antonio M."/>
            <person name="Oren A."/>
            <person name="Chaudhuri R.R."/>
            <person name="La Ragione R."/>
            <person name="Hildebrand F."/>
            <person name="Pallen M.J."/>
        </authorList>
    </citation>
    <scope>NUCLEOTIDE SEQUENCE</scope>
    <source>
        <strain evidence="2">ChiGjej1B1-14440</strain>
    </source>
</reference>
<gene>
    <name evidence="2" type="ORF">H9980_06800</name>
</gene>
<dbReference type="InterPro" id="IPR009057">
    <property type="entry name" value="Homeodomain-like_sf"/>
</dbReference>
<evidence type="ECO:0000313" key="2">
    <source>
        <dbReference type="EMBL" id="HIX81664.1"/>
    </source>
</evidence>
<dbReference type="Gene3D" id="1.10.10.10">
    <property type="entry name" value="Winged helix-like DNA-binding domain superfamily/Winged helix DNA-binding domain"/>
    <property type="match status" value="1"/>
</dbReference>
<sequence length="258" mass="29511">MAGFIYKLQNIVNITPNNNNTDINIARCLLKNVGKIKKKTSLQDISELCYTSPSSISRFCHKMGYSSFNDFKADCLDVQEELDEMILDNKAFKKIDTFTFLNNINASFLAIETDKLEKSIDKLCDMIYEAQRVFIFATHIPGDLASILQRALLTASKNVEFYPQKEHQMELVKQIRPNDLCIFISLEGTLLMEKAITIPAIISLANIVLITQNSQIKFSQQFSDTIVLGSHDDESLGKYKLLFFIDCLINRYYNKYVI</sequence>
<dbReference type="InterPro" id="IPR000281">
    <property type="entry name" value="HTH_RpiR"/>
</dbReference>
<organism evidence="2 3">
    <name type="scientific">Candidatus Erysipelatoclostridium merdavium</name>
    <dbReference type="NCBI Taxonomy" id="2838566"/>
    <lineage>
        <taxon>Bacteria</taxon>
        <taxon>Bacillati</taxon>
        <taxon>Bacillota</taxon>
        <taxon>Erysipelotrichia</taxon>
        <taxon>Erysipelotrichales</taxon>
        <taxon>Erysipelotrichales incertae sedis</taxon>
    </lineage>
</organism>
<proteinExistence type="predicted"/>
<reference evidence="2" key="2">
    <citation type="submission" date="2021-04" db="EMBL/GenBank/DDBJ databases">
        <authorList>
            <person name="Gilroy R."/>
        </authorList>
    </citation>
    <scope>NUCLEOTIDE SEQUENCE</scope>
    <source>
        <strain evidence="2">ChiGjej1B1-14440</strain>
    </source>
</reference>
<dbReference type="GO" id="GO:1901135">
    <property type="term" value="P:carbohydrate derivative metabolic process"/>
    <property type="evidence" value="ECO:0007669"/>
    <property type="project" value="InterPro"/>
</dbReference>
<dbReference type="SUPFAM" id="SSF53697">
    <property type="entry name" value="SIS domain"/>
    <property type="match status" value="1"/>
</dbReference>
<dbReference type="PROSITE" id="PS51071">
    <property type="entry name" value="HTH_RPIR"/>
    <property type="match status" value="1"/>
</dbReference>
<dbReference type="Gene3D" id="3.40.50.10490">
    <property type="entry name" value="Glucose-6-phosphate isomerase like protein, domain 1"/>
    <property type="match status" value="1"/>
</dbReference>
<dbReference type="Proteomes" id="UP000886724">
    <property type="component" value="Unassembled WGS sequence"/>
</dbReference>
<feature type="domain" description="HTH rpiR-type" evidence="1">
    <location>
        <begin position="5"/>
        <end position="82"/>
    </location>
</feature>
<evidence type="ECO:0000259" key="1">
    <source>
        <dbReference type="PROSITE" id="PS51071"/>
    </source>
</evidence>
<dbReference type="InterPro" id="IPR036388">
    <property type="entry name" value="WH-like_DNA-bd_sf"/>
</dbReference>
<dbReference type="PANTHER" id="PTHR30514">
    <property type="entry name" value="GLUCOKINASE"/>
    <property type="match status" value="1"/>
</dbReference>
<protein>
    <submittedName>
        <fullName evidence="2">MurR/RpiR family transcriptional regulator</fullName>
    </submittedName>
</protein>
<dbReference type="Pfam" id="PF01418">
    <property type="entry name" value="HTH_6"/>
    <property type="match status" value="1"/>
</dbReference>
<dbReference type="PANTHER" id="PTHR30514:SF1">
    <property type="entry name" value="HTH-TYPE TRANSCRIPTIONAL REGULATOR HEXR-RELATED"/>
    <property type="match status" value="1"/>
</dbReference>
<name>A0A9D1XLS4_9FIRM</name>
<dbReference type="SUPFAM" id="SSF46689">
    <property type="entry name" value="Homeodomain-like"/>
    <property type="match status" value="1"/>
</dbReference>
<evidence type="ECO:0000313" key="3">
    <source>
        <dbReference type="Proteomes" id="UP000886724"/>
    </source>
</evidence>
<dbReference type="AlphaFoldDB" id="A0A9D1XLS4"/>
<dbReference type="InterPro" id="IPR047640">
    <property type="entry name" value="RpiR-like"/>
</dbReference>
<dbReference type="GO" id="GO:0097367">
    <property type="term" value="F:carbohydrate derivative binding"/>
    <property type="evidence" value="ECO:0007669"/>
    <property type="project" value="InterPro"/>
</dbReference>
<comment type="caution">
    <text evidence="2">The sequence shown here is derived from an EMBL/GenBank/DDBJ whole genome shotgun (WGS) entry which is preliminary data.</text>
</comment>
<dbReference type="EMBL" id="DXET01000146">
    <property type="protein sequence ID" value="HIX81664.1"/>
    <property type="molecule type" value="Genomic_DNA"/>
</dbReference>
<dbReference type="InterPro" id="IPR046348">
    <property type="entry name" value="SIS_dom_sf"/>
</dbReference>
<accession>A0A9D1XLS4</accession>